<reference evidence="1" key="1">
    <citation type="submission" date="2023-04" db="EMBL/GenBank/DDBJ databases">
        <title>A chromosome-level genome assembly of the parasitoid wasp Eretmocerus hayati.</title>
        <authorList>
            <person name="Zhong Y."/>
            <person name="Liu S."/>
            <person name="Liu Y."/>
        </authorList>
    </citation>
    <scope>NUCLEOTIDE SEQUENCE</scope>
    <source>
        <strain evidence="1">ZJU_SS_LIU_2023</strain>
    </source>
</reference>
<name>A0ACC2PMD7_9HYME</name>
<proteinExistence type="predicted"/>
<dbReference type="Proteomes" id="UP001239111">
    <property type="component" value="Chromosome 1"/>
</dbReference>
<organism evidence="1 2">
    <name type="scientific">Eretmocerus hayati</name>
    <dbReference type="NCBI Taxonomy" id="131215"/>
    <lineage>
        <taxon>Eukaryota</taxon>
        <taxon>Metazoa</taxon>
        <taxon>Ecdysozoa</taxon>
        <taxon>Arthropoda</taxon>
        <taxon>Hexapoda</taxon>
        <taxon>Insecta</taxon>
        <taxon>Pterygota</taxon>
        <taxon>Neoptera</taxon>
        <taxon>Endopterygota</taxon>
        <taxon>Hymenoptera</taxon>
        <taxon>Apocrita</taxon>
        <taxon>Proctotrupomorpha</taxon>
        <taxon>Chalcidoidea</taxon>
        <taxon>Aphelinidae</taxon>
        <taxon>Aphelininae</taxon>
        <taxon>Eretmocerus</taxon>
    </lineage>
</organism>
<keyword evidence="2" id="KW-1185">Reference proteome</keyword>
<gene>
    <name evidence="1" type="ORF">QAD02_020410</name>
</gene>
<comment type="caution">
    <text evidence="1">The sequence shown here is derived from an EMBL/GenBank/DDBJ whole genome shotgun (WGS) entry which is preliminary data.</text>
</comment>
<accession>A0ACC2PMD7</accession>
<dbReference type="EMBL" id="CM056741">
    <property type="protein sequence ID" value="KAJ8684617.1"/>
    <property type="molecule type" value="Genomic_DNA"/>
</dbReference>
<sequence length="359" mass="41609">MSEYRCFYCDETYCRVESLMAHVKLRHESEMNSRVTCNIDDCRTSYHNVYSLVRHIKKIHDSPSVRNPEVAAANPPEEPPQIIIDSDDRIVIEEPPPVLNNIPNNLAFDDLNVLNNGVGPDMHSEYLTDFVLNCALLFVTHLYAYNNINRAAVHAIISAGCSLYIGPCFDFLRKRVGDNNELHSMFDIIKNGFKHFKTEFLTFKYLQEIGCLFLPTRITLISFYSFRKRRFRSRRFVRKQQTSMIKIDQVLKKFLELPGVFESIEKNINHLTSDPSPSFFNATYWKSITAKYSSKIVFPLVLYFDDFEINNPLDSRKVKSKIGAVYCSILGIPSRIASQLENILLMQLHKYIDHRQLGN</sequence>
<evidence type="ECO:0000313" key="1">
    <source>
        <dbReference type="EMBL" id="KAJ8684617.1"/>
    </source>
</evidence>
<protein>
    <submittedName>
        <fullName evidence="1">Uncharacterized protein</fullName>
    </submittedName>
</protein>
<evidence type="ECO:0000313" key="2">
    <source>
        <dbReference type="Proteomes" id="UP001239111"/>
    </source>
</evidence>